<proteinExistence type="predicted"/>
<dbReference type="EMBL" id="VTPC01000898">
    <property type="protein sequence ID" value="KAF2903934.1"/>
    <property type="molecule type" value="Genomic_DNA"/>
</dbReference>
<name>A0A8K0DGV6_IGNLU</name>
<protein>
    <submittedName>
        <fullName evidence="1">Uncharacterized protein</fullName>
    </submittedName>
</protein>
<dbReference type="AlphaFoldDB" id="A0A8K0DGV6"/>
<accession>A0A8K0DGV6</accession>
<reference evidence="1" key="1">
    <citation type="submission" date="2019-08" db="EMBL/GenBank/DDBJ databases">
        <title>The genome of the North American firefly Photinus pyralis.</title>
        <authorList>
            <consortium name="Photinus pyralis genome working group"/>
            <person name="Fallon T.R."/>
            <person name="Sander Lower S.E."/>
            <person name="Weng J.-K."/>
        </authorList>
    </citation>
    <scope>NUCLEOTIDE SEQUENCE</scope>
    <source>
        <strain evidence="1">TRF0915ILg1</strain>
        <tissue evidence="1">Whole body</tissue>
    </source>
</reference>
<evidence type="ECO:0000313" key="1">
    <source>
        <dbReference type="EMBL" id="KAF2903934.1"/>
    </source>
</evidence>
<dbReference type="Proteomes" id="UP000801492">
    <property type="component" value="Unassembled WGS sequence"/>
</dbReference>
<dbReference type="OrthoDB" id="6819250at2759"/>
<sequence length="82" mass="9608">MESITTDEIFETAKHLMAEEQQDFFRRRSTTTNLAVFGDFLSNNIEAGDLSILVDWSNRSYLELNITKCKVMRFFKCYEAIL</sequence>
<evidence type="ECO:0000313" key="2">
    <source>
        <dbReference type="Proteomes" id="UP000801492"/>
    </source>
</evidence>
<organism evidence="1 2">
    <name type="scientific">Ignelater luminosus</name>
    <name type="common">Cucubano</name>
    <name type="synonym">Pyrophorus luminosus</name>
    <dbReference type="NCBI Taxonomy" id="2038154"/>
    <lineage>
        <taxon>Eukaryota</taxon>
        <taxon>Metazoa</taxon>
        <taxon>Ecdysozoa</taxon>
        <taxon>Arthropoda</taxon>
        <taxon>Hexapoda</taxon>
        <taxon>Insecta</taxon>
        <taxon>Pterygota</taxon>
        <taxon>Neoptera</taxon>
        <taxon>Endopterygota</taxon>
        <taxon>Coleoptera</taxon>
        <taxon>Polyphaga</taxon>
        <taxon>Elateriformia</taxon>
        <taxon>Elateroidea</taxon>
        <taxon>Elateridae</taxon>
        <taxon>Agrypninae</taxon>
        <taxon>Pyrophorini</taxon>
        <taxon>Ignelater</taxon>
    </lineage>
</organism>
<comment type="caution">
    <text evidence="1">The sequence shown here is derived from an EMBL/GenBank/DDBJ whole genome shotgun (WGS) entry which is preliminary data.</text>
</comment>
<gene>
    <name evidence="1" type="ORF">ILUMI_02242</name>
</gene>
<keyword evidence="2" id="KW-1185">Reference proteome</keyword>